<evidence type="ECO:0000313" key="3">
    <source>
        <dbReference type="Proteomes" id="UP000623129"/>
    </source>
</evidence>
<proteinExistence type="predicted"/>
<organism evidence="2 3">
    <name type="scientific">Carex littledalei</name>
    <dbReference type="NCBI Taxonomy" id="544730"/>
    <lineage>
        <taxon>Eukaryota</taxon>
        <taxon>Viridiplantae</taxon>
        <taxon>Streptophyta</taxon>
        <taxon>Embryophyta</taxon>
        <taxon>Tracheophyta</taxon>
        <taxon>Spermatophyta</taxon>
        <taxon>Magnoliopsida</taxon>
        <taxon>Liliopsida</taxon>
        <taxon>Poales</taxon>
        <taxon>Cyperaceae</taxon>
        <taxon>Cyperoideae</taxon>
        <taxon>Cariceae</taxon>
        <taxon>Carex</taxon>
        <taxon>Carex subgen. Euthyceras</taxon>
    </lineage>
</organism>
<reference evidence="2" key="1">
    <citation type="submission" date="2020-01" db="EMBL/GenBank/DDBJ databases">
        <title>Genome sequence of Kobresia littledalei, the first chromosome-level genome in the family Cyperaceae.</title>
        <authorList>
            <person name="Qu G."/>
        </authorList>
    </citation>
    <scope>NUCLEOTIDE SEQUENCE</scope>
    <source>
        <strain evidence="2">C.B.Clarke</strain>
        <tissue evidence="2">Leaf</tissue>
    </source>
</reference>
<protein>
    <submittedName>
        <fullName evidence="2">Uncharacterized protein</fullName>
    </submittedName>
</protein>
<gene>
    <name evidence="2" type="ORF">FCM35_KLT13423</name>
</gene>
<evidence type="ECO:0000313" key="2">
    <source>
        <dbReference type="EMBL" id="KAF3322282.1"/>
    </source>
</evidence>
<dbReference type="Proteomes" id="UP000623129">
    <property type="component" value="Unassembled WGS sequence"/>
</dbReference>
<feature type="region of interest" description="Disordered" evidence="1">
    <location>
        <begin position="1"/>
        <end position="22"/>
    </location>
</feature>
<dbReference type="EMBL" id="SWLB01000025">
    <property type="protein sequence ID" value="KAF3322282.1"/>
    <property type="molecule type" value="Genomic_DNA"/>
</dbReference>
<evidence type="ECO:0000256" key="1">
    <source>
        <dbReference type="SAM" id="MobiDB-lite"/>
    </source>
</evidence>
<keyword evidence="3" id="KW-1185">Reference proteome</keyword>
<sequence length="135" mass="15119">MRTDRLASLRRSQLSPSSRPRSPRIHFPATCFSTRSPRLLLFCFGGYFSRRDYRLYLFPSNPCSLLRFAQLPLSLFSTAATPSTVVDPARTPLLSSVSLAVPLLWSPLSLFGSEPSLLTVIGASHLCWLRFFPVV</sequence>
<comment type="caution">
    <text evidence="2">The sequence shown here is derived from an EMBL/GenBank/DDBJ whole genome shotgun (WGS) entry which is preliminary data.</text>
</comment>
<name>A0A833QIS5_9POAL</name>
<dbReference type="AlphaFoldDB" id="A0A833QIS5"/>
<feature type="compositionally biased region" description="Low complexity" evidence="1">
    <location>
        <begin position="9"/>
        <end position="20"/>
    </location>
</feature>
<accession>A0A833QIS5</accession>